<dbReference type="EMBL" id="VSRR010072060">
    <property type="protein sequence ID" value="MPC86638.1"/>
    <property type="molecule type" value="Genomic_DNA"/>
</dbReference>
<comment type="caution">
    <text evidence="1">The sequence shown here is derived from an EMBL/GenBank/DDBJ whole genome shotgun (WGS) entry which is preliminary data.</text>
</comment>
<protein>
    <recommendedName>
        <fullName evidence="3">RNA-directed DNA polymerase from mobile element jockey</fullName>
    </recommendedName>
</protein>
<sequence length="281" mass="31258">MHIKSTEPTPPLTADNNVISWINNYQYLGVWIDSQMKCTTHIAALKERATTRLNAMRCITGAEGGANFNVLRTFYTQAIRSIFDYATPLLIMTTPAQSEALEKAQNEALRIILGAPRWTKTCNLRAEAHLPPVRRRMQALHITILHINFNKGRNMHLLRSIQQCLKQDPALFTKRTWARCAAAGITDTSLQEFFNNHVQDLPHPDYHSKPPWAPPSYTATISSLTKKKSSLSAEELAAQARNALASVPEEGSAVYFTDGSVDPESGRAAAAFVTSEETAFF</sequence>
<dbReference type="Proteomes" id="UP000324222">
    <property type="component" value="Unassembled WGS sequence"/>
</dbReference>
<gene>
    <name evidence="1" type="ORF">E2C01_081473</name>
</gene>
<evidence type="ECO:0000313" key="2">
    <source>
        <dbReference type="Proteomes" id="UP000324222"/>
    </source>
</evidence>
<keyword evidence="2" id="KW-1185">Reference proteome</keyword>
<proteinExistence type="predicted"/>
<dbReference type="OrthoDB" id="6366904at2759"/>
<evidence type="ECO:0008006" key="3">
    <source>
        <dbReference type="Google" id="ProtNLM"/>
    </source>
</evidence>
<organism evidence="1 2">
    <name type="scientific">Portunus trituberculatus</name>
    <name type="common">Swimming crab</name>
    <name type="synonym">Neptunus trituberculatus</name>
    <dbReference type="NCBI Taxonomy" id="210409"/>
    <lineage>
        <taxon>Eukaryota</taxon>
        <taxon>Metazoa</taxon>
        <taxon>Ecdysozoa</taxon>
        <taxon>Arthropoda</taxon>
        <taxon>Crustacea</taxon>
        <taxon>Multicrustacea</taxon>
        <taxon>Malacostraca</taxon>
        <taxon>Eumalacostraca</taxon>
        <taxon>Eucarida</taxon>
        <taxon>Decapoda</taxon>
        <taxon>Pleocyemata</taxon>
        <taxon>Brachyura</taxon>
        <taxon>Eubrachyura</taxon>
        <taxon>Portunoidea</taxon>
        <taxon>Portunidae</taxon>
        <taxon>Portuninae</taxon>
        <taxon>Portunus</taxon>
    </lineage>
</organism>
<evidence type="ECO:0000313" key="1">
    <source>
        <dbReference type="EMBL" id="MPC86638.1"/>
    </source>
</evidence>
<name>A0A5B7J190_PORTR</name>
<accession>A0A5B7J190</accession>
<reference evidence="1 2" key="1">
    <citation type="submission" date="2019-05" db="EMBL/GenBank/DDBJ databases">
        <title>Another draft genome of Portunus trituberculatus and its Hox gene families provides insights of decapod evolution.</title>
        <authorList>
            <person name="Jeong J.-H."/>
            <person name="Song I."/>
            <person name="Kim S."/>
            <person name="Choi T."/>
            <person name="Kim D."/>
            <person name="Ryu S."/>
            <person name="Kim W."/>
        </authorList>
    </citation>
    <scope>NUCLEOTIDE SEQUENCE [LARGE SCALE GENOMIC DNA]</scope>
    <source>
        <tissue evidence="1">Muscle</tissue>
    </source>
</reference>
<dbReference type="AlphaFoldDB" id="A0A5B7J190"/>